<organism evidence="1 2">
    <name type="scientific">Streptomyces mashuensis</name>
    <dbReference type="NCBI Taxonomy" id="33904"/>
    <lineage>
        <taxon>Bacteria</taxon>
        <taxon>Bacillati</taxon>
        <taxon>Actinomycetota</taxon>
        <taxon>Actinomycetes</taxon>
        <taxon>Kitasatosporales</taxon>
        <taxon>Streptomycetaceae</taxon>
        <taxon>Streptomyces</taxon>
    </lineage>
</organism>
<sequence length="360" mass="37866">MAVRTATPTTGWLLRGTDGRLTAWAAVAGGVLRWTETRPGGPGWTGPQRFDVPGLEPRLSIARTPQGYVHLAGLRRRAHDDGRAETDVVYTTQFQSGLAMTPWRSIGTPYGQDWQRADQIGAPTVVVDSVGAHIVVRNAGGGVCARRMDVRGAWGPWTDIKGSHVLDTVSAAVTDDGRIELLAPAEEFVLRWRQEEPGGPLRRVLNTPAKPLAGSASSAPAADGRIAHYWRSAADGVLHVQTPDAGPDGAEAPAPVPLTSLGGDGQGPVASLRTELAGRPCTILAQRAPSGRPAVTAFPDDAPSEATWQETGEPCVGAPTLTLDAANRVVLATITPEGGLRVARQKDGEPGLALGEWERA</sequence>
<dbReference type="Proteomes" id="UP000638313">
    <property type="component" value="Unassembled WGS sequence"/>
</dbReference>
<gene>
    <name evidence="1" type="ORF">GCM10010218_02110</name>
</gene>
<dbReference type="EMBL" id="BNBD01000001">
    <property type="protein sequence ID" value="GHF25018.1"/>
    <property type="molecule type" value="Genomic_DNA"/>
</dbReference>
<evidence type="ECO:0000313" key="1">
    <source>
        <dbReference type="EMBL" id="GHF25018.1"/>
    </source>
</evidence>
<protein>
    <submittedName>
        <fullName evidence="1">Uncharacterized protein</fullName>
    </submittedName>
</protein>
<accession>A0A919E8F7</accession>
<dbReference type="AlphaFoldDB" id="A0A919E8F7"/>
<name>A0A919E8F7_9ACTN</name>
<keyword evidence="2" id="KW-1185">Reference proteome</keyword>
<reference evidence="1" key="2">
    <citation type="submission" date="2020-09" db="EMBL/GenBank/DDBJ databases">
        <authorList>
            <person name="Sun Q."/>
            <person name="Ohkuma M."/>
        </authorList>
    </citation>
    <scope>NUCLEOTIDE SEQUENCE</scope>
    <source>
        <strain evidence="1">JCM 4059</strain>
    </source>
</reference>
<proteinExistence type="predicted"/>
<dbReference type="RefSeq" id="WP_190127417.1">
    <property type="nucleotide sequence ID" value="NZ_BNBD01000001.1"/>
</dbReference>
<evidence type="ECO:0000313" key="2">
    <source>
        <dbReference type="Proteomes" id="UP000638313"/>
    </source>
</evidence>
<dbReference type="SUPFAM" id="SSF89372">
    <property type="entry name" value="Fucose-specific lectin"/>
    <property type="match status" value="1"/>
</dbReference>
<reference evidence="1" key="1">
    <citation type="journal article" date="2014" name="Int. J. Syst. Evol. Microbiol.">
        <title>Complete genome sequence of Corynebacterium casei LMG S-19264T (=DSM 44701T), isolated from a smear-ripened cheese.</title>
        <authorList>
            <consortium name="US DOE Joint Genome Institute (JGI-PGF)"/>
            <person name="Walter F."/>
            <person name="Albersmeier A."/>
            <person name="Kalinowski J."/>
            <person name="Ruckert C."/>
        </authorList>
    </citation>
    <scope>NUCLEOTIDE SEQUENCE</scope>
    <source>
        <strain evidence="1">JCM 4059</strain>
    </source>
</reference>
<comment type="caution">
    <text evidence="1">The sequence shown here is derived from an EMBL/GenBank/DDBJ whole genome shotgun (WGS) entry which is preliminary data.</text>
</comment>